<dbReference type="AlphaFoldDB" id="A0A9P5XYD1"/>
<feature type="compositionally biased region" description="Polar residues" evidence="1">
    <location>
        <begin position="31"/>
        <end position="42"/>
    </location>
</feature>
<accession>A0A9P5XYD1</accession>
<evidence type="ECO:0000256" key="1">
    <source>
        <dbReference type="SAM" id="MobiDB-lite"/>
    </source>
</evidence>
<proteinExistence type="predicted"/>
<organism evidence="2 3">
    <name type="scientific">Collybia nuda</name>
    <dbReference type="NCBI Taxonomy" id="64659"/>
    <lineage>
        <taxon>Eukaryota</taxon>
        <taxon>Fungi</taxon>
        <taxon>Dikarya</taxon>
        <taxon>Basidiomycota</taxon>
        <taxon>Agaricomycotina</taxon>
        <taxon>Agaricomycetes</taxon>
        <taxon>Agaricomycetidae</taxon>
        <taxon>Agaricales</taxon>
        <taxon>Tricholomatineae</taxon>
        <taxon>Clitocybaceae</taxon>
        <taxon>Collybia</taxon>
    </lineage>
</organism>
<protein>
    <submittedName>
        <fullName evidence="2">Uncharacterized protein</fullName>
    </submittedName>
</protein>
<keyword evidence="3" id="KW-1185">Reference proteome</keyword>
<dbReference type="EMBL" id="MU150354">
    <property type="protein sequence ID" value="KAF9457940.1"/>
    <property type="molecule type" value="Genomic_DNA"/>
</dbReference>
<dbReference type="Proteomes" id="UP000807353">
    <property type="component" value="Unassembled WGS sequence"/>
</dbReference>
<evidence type="ECO:0000313" key="3">
    <source>
        <dbReference type="Proteomes" id="UP000807353"/>
    </source>
</evidence>
<name>A0A9P5XYD1_9AGAR</name>
<feature type="region of interest" description="Disordered" evidence="1">
    <location>
        <begin position="1"/>
        <end position="50"/>
    </location>
</feature>
<sequence length="97" mass="10785">MSRDEGSPTTTGAPEIILRAPAPVRPPVQTLPLTRQPDTWGTSFKPLPPPGEAMNRIWGTHENVQVSSSFTPPQISRRAEAGIRRDQYGLQDHFRLN</sequence>
<gene>
    <name evidence="2" type="ORF">BDZ94DRAFT_1313750</name>
</gene>
<reference evidence="2" key="1">
    <citation type="submission" date="2020-11" db="EMBL/GenBank/DDBJ databases">
        <authorList>
            <consortium name="DOE Joint Genome Institute"/>
            <person name="Ahrendt S."/>
            <person name="Riley R."/>
            <person name="Andreopoulos W."/>
            <person name="Labutti K."/>
            <person name="Pangilinan J."/>
            <person name="Ruiz-Duenas F.J."/>
            <person name="Barrasa J.M."/>
            <person name="Sanchez-Garcia M."/>
            <person name="Camarero S."/>
            <person name="Miyauchi S."/>
            <person name="Serrano A."/>
            <person name="Linde D."/>
            <person name="Babiker R."/>
            <person name="Drula E."/>
            <person name="Ayuso-Fernandez I."/>
            <person name="Pacheco R."/>
            <person name="Padilla G."/>
            <person name="Ferreira P."/>
            <person name="Barriuso J."/>
            <person name="Kellner H."/>
            <person name="Castanera R."/>
            <person name="Alfaro M."/>
            <person name="Ramirez L."/>
            <person name="Pisabarro A.G."/>
            <person name="Kuo A."/>
            <person name="Tritt A."/>
            <person name="Lipzen A."/>
            <person name="He G."/>
            <person name="Yan M."/>
            <person name="Ng V."/>
            <person name="Cullen D."/>
            <person name="Martin F."/>
            <person name="Rosso M.-N."/>
            <person name="Henrissat B."/>
            <person name="Hibbett D."/>
            <person name="Martinez A.T."/>
            <person name="Grigoriev I.V."/>
        </authorList>
    </citation>
    <scope>NUCLEOTIDE SEQUENCE</scope>
    <source>
        <strain evidence="2">CBS 247.69</strain>
    </source>
</reference>
<comment type="caution">
    <text evidence="2">The sequence shown here is derived from an EMBL/GenBank/DDBJ whole genome shotgun (WGS) entry which is preliminary data.</text>
</comment>
<evidence type="ECO:0000313" key="2">
    <source>
        <dbReference type="EMBL" id="KAF9457940.1"/>
    </source>
</evidence>